<feature type="transmembrane region" description="Helical" evidence="2">
    <location>
        <begin position="40"/>
        <end position="58"/>
    </location>
</feature>
<feature type="transmembrane region" description="Helical" evidence="2">
    <location>
        <begin position="94"/>
        <end position="116"/>
    </location>
</feature>
<evidence type="ECO:0000313" key="5">
    <source>
        <dbReference type="Proteomes" id="UP001604043"/>
    </source>
</evidence>
<name>A0ABW6ZMY5_9HYPH</name>
<dbReference type="InterPro" id="IPR037185">
    <property type="entry name" value="EmrE-like"/>
</dbReference>
<feature type="transmembrane region" description="Helical" evidence="2">
    <location>
        <begin position="123"/>
        <end position="143"/>
    </location>
</feature>
<evidence type="ECO:0000313" key="4">
    <source>
        <dbReference type="EMBL" id="MFG1254280.1"/>
    </source>
</evidence>
<reference evidence="4 5" key="1">
    <citation type="submission" date="2024-02" db="EMBL/GenBank/DDBJ databases">
        <title>Expansion and revision of Xanthobacter and proposal of Roseixanthobacter gen. nov.</title>
        <authorList>
            <person name="Soltysiak M.P.M."/>
            <person name="Jalihal A."/>
            <person name="Ory A."/>
            <person name="Chrisophersen C."/>
            <person name="Lee A.D."/>
            <person name="Boulton J."/>
            <person name="Springer M."/>
        </authorList>
    </citation>
    <scope>NUCLEOTIDE SEQUENCE [LARGE SCALE GENOMIC DNA]</scope>
    <source>
        <strain evidence="4 5">CB5</strain>
    </source>
</reference>
<dbReference type="Pfam" id="PF00892">
    <property type="entry name" value="EamA"/>
    <property type="match status" value="2"/>
</dbReference>
<gene>
    <name evidence="4" type="ORF">V5F30_18860</name>
</gene>
<proteinExistence type="predicted"/>
<dbReference type="PANTHER" id="PTHR22911">
    <property type="entry name" value="ACYL-MALONYL CONDENSING ENZYME-RELATED"/>
    <property type="match status" value="1"/>
</dbReference>
<accession>A0ABW6ZMY5</accession>
<dbReference type="Proteomes" id="UP001604043">
    <property type="component" value="Unassembled WGS sequence"/>
</dbReference>
<feature type="domain" description="EamA" evidence="3">
    <location>
        <begin position="11"/>
        <end position="138"/>
    </location>
</feature>
<organism evidence="4 5">
    <name type="scientific">Xanthobacter aminoxidans</name>
    <dbReference type="NCBI Taxonomy" id="186280"/>
    <lineage>
        <taxon>Bacteria</taxon>
        <taxon>Pseudomonadati</taxon>
        <taxon>Pseudomonadota</taxon>
        <taxon>Alphaproteobacteria</taxon>
        <taxon>Hyphomicrobiales</taxon>
        <taxon>Xanthobacteraceae</taxon>
        <taxon>Xanthobacter</taxon>
    </lineage>
</organism>
<dbReference type="EMBL" id="JBAFUR010000005">
    <property type="protein sequence ID" value="MFG1254280.1"/>
    <property type="molecule type" value="Genomic_DNA"/>
</dbReference>
<keyword evidence="2" id="KW-1133">Transmembrane helix</keyword>
<comment type="caution">
    <text evidence="4">The sequence shown here is derived from an EMBL/GenBank/DDBJ whole genome shotgun (WGS) entry which is preliminary data.</text>
</comment>
<feature type="transmembrane region" description="Helical" evidence="2">
    <location>
        <begin position="181"/>
        <end position="201"/>
    </location>
</feature>
<feature type="domain" description="EamA" evidence="3">
    <location>
        <begin position="151"/>
        <end position="283"/>
    </location>
</feature>
<dbReference type="RefSeq" id="WP_394009894.1">
    <property type="nucleotide sequence ID" value="NZ_JBAFUR010000005.1"/>
</dbReference>
<evidence type="ECO:0000259" key="3">
    <source>
        <dbReference type="Pfam" id="PF00892"/>
    </source>
</evidence>
<feature type="transmembrane region" description="Helical" evidence="2">
    <location>
        <begin position="149"/>
        <end position="169"/>
    </location>
</feature>
<sequence length="310" mass="31538">MSKNPSFTLAFGTLMLTLGALAMGASVLFVRLADVGPFASAFWRVALALPPLALWAALAEGTRAFRPDRLSLLAGAFFAGDLFFWHLAILGTTVANATVLATTSPLWITAFAVLVLRQKVSRAGLLGLGLCIAGALALVGRSWQFDPQHLPGDAAGLATAIFFAGYFLAVSRARASRGAAAITLVSTATTALILLAVALIAEPTLWPASAGGLAALVALALVSQVGGQGLMAVGLASVPPAFGALVFFLEVASAAALGAMLLDEPITGLQAAGGALILAGIVVARPRARPPRTGEAGKDNSATGYREGRH</sequence>
<dbReference type="InterPro" id="IPR000620">
    <property type="entry name" value="EamA_dom"/>
</dbReference>
<dbReference type="PANTHER" id="PTHR22911:SF76">
    <property type="entry name" value="EAMA DOMAIN-CONTAINING PROTEIN"/>
    <property type="match status" value="1"/>
</dbReference>
<dbReference type="SUPFAM" id="SSF103481">
    <property type="entry name" value="Multidrug resistance efflux transporter EmrE"/>
    <property type="match status" value="2"/>
</dbReference>
<keyword evidence="5" id="KW-1185">Reference proteome</keyword>
<feature type="transmembrane region" description="Helical" evidence="2">
    <location>
        <begin position="70"/>
        <end position="88"/>
    </location>
</feature>
<feature type="region of interest" description="Disordered" evidence="1">
    <location>
        <begin position="288"/>
        <end position="310"/>
    </location>
</feature>
<keyword evidence="2" id="KW-0812">Transmembrane</keyword>
<feature type="transmembrane region" description="Helical" evidence="2">
    <location>
        <begin position="268"/>
        <end position="284"/>
    </location>
</feature>
<evidence type="ECO:0000256" key="2">
    <source>
        <dbReference type="SAM" id="Phobius"/>
    </source>
</evidence>
<evidence type="ECO:0000256" key="1">
    <source>
        <dbReference type="SAM" id="MobiDB-lite"/>
    </source>
</evidence>
<keyword evidence="2" id="KW-0472">Membrane</keyword>
<protein>
    <submittedName>
        <fullName evidence="4">DMT family transporter</fullName>
    </submittedName>
</protein>